<protein>
    <submittedName>
        <fullName evidence="7">Sigma-70 family RNA polymerase sigma factor</fullName>
    </submittedName>
</protein>
<dbReference type="AlphaFoldDB" id="A0A9D1CRV0"/>
<gene>
    <name evidence="7" type="ORF">IAB73_06820</name>
</gene>
<dbReference type="PROSITE" id="PS00622">
    <property type="entry name" value="HTH_LUXR_1"/>
    <property type="match status" value="1"/>
</dbReference>
<evidence type="ECO:0000313" key="8">
    <source>
        <dbReference type="Proteomes" id="UP000886887"/>
    </source>
</evidence>
<dbReference type="InterPro" id="IPR039425">
    <property type="entry name" value="RNA_pol_sigma-70-like"/>
</dbReference>
<dbReference type="CDD" id="cd06171">
    <property type="entry name" value="Sigma70_r4"/>
    <property type="match status" value="1"/>
</dbReference>
<dbReference type="InterPro" id="IPR000792">
    <property type="entry name" value="Tscrpt_reg_LuxR_C"/>
</dbReference>
<reference evidence="7" key="2">
    <citation type="journal article" date="2021" name="PeerJ">
        <title>Extensive microbial diversity within the chicken gut microbiome revealed by metagenomics and culture.</title>
        <authorList>
            <person name="Gilroy R."/>
            <person name="Ravi A."/>
            <person name="Getino M."/>
            <person name="Pursley I."/>
            <person name="Horton D.L."/>
            <person name="Alikhan N.F."/>
            <person name="Baker D."/>
            <person name="Gharbi K."/>
            <person name="Hall N."/>
            <person name="Watson M."/>
            <person name="Adriaenssens E.M."/>
            <person name="Foster-Nyarko E."/>
            <person name="Jarju S."/>
            <person name="Secka A."/>
            <person name="Antonio M."/>
            <person name="Oren A."/>
            <person name="Chaudhuri R.R."/>
            <person name="La Ragione R."/>
            <person name="Hildebrand F."/>
            <person name="Pallen M.J."/>
        </authorList>
    </citation>
    <scope>NUCLEOTIDE SEQUENCE</scope>
    <source>
        <strain evidence="7">ChiSxjej2B14-6234</strain>
    </source>
</reference>
<dbReference type="GO" id="GO:0016987">
    <property type="term" value="F:sigma factor activity"/>
    <property type="evidence" value="ECO:0007669"/>
    <property type="project" value="UniProtKB-KW"/>
</dbReference>
<dbReference type="PANTHER" id="PTHR43133">
    <property type="entry name" value="RNA POLYMERASE ECF-TYPE SIGMA FACTO"/>
    <property type="match status" value="1"/>
</dbReference>
<sequence>MQEESRLLARARRGDPDAFERLVAPYERKIYALSLRMMGDPEDARDAAQDAMLRIWRALPDYEERASFATWVYRVTSSACLDALRKRKLRAHESLETMVDEGFSPASGEAGPEAALMAQARSERLAQGIDALPEDLRAALVLRDVQGERYEDVAQALGVSVGTVKSRIHRAREKLCAFLMQSPELFGARHVQRDVGKEAGKREL</sequence>
<proteinExistence type="inferred from homology"/>
<feature type="domain" description="HTH luxR-type" evidence="6">
    <location>
        <begin position="147"/>
        <end position="174"/>
    </location>
</feature>
<dbReference type="GO" id="GO:0003677">
    <property type="term" value="F:DNA binding"/>
    <property type="evidence" value="ECO:0007669"/>
    <property type="project" value="UniProtKB-KW"/>
</dbReference>
<evidence type="ECO:0000259" key="6">
    <source>
        <dbReference type="PROSITE" id="PS00622"/>
    </source>
</evidence>
<dbReference type="InterPro" id="IPR013325">
    <property type="entry name" value="RNA_pol_sigma_r2"/>
</dbReference>
<dbReference type="Proteomes" id="UP000886887">
    <property type="component" value="Unassembled WGS sequence"/>
</dbReference>
<dbReference type="GO" id="GO:0006352">
    <property type="term" value="P:DNA-templated transcription initiation"/>
    <property type="evidence" value="ECO:0007669"/>
    <property type="project" value="InterPro"/>
</dbReference>
<reference evidence="7" key="1">
    <citation type="submission" date="2020-10" db="EMBL/GenBank/DDBJ databases">
        <authorList>
            <person name="Gilroy R."/>
        </authorList>
    </citation>
    <scope>NUCLEOTIDE SEQUENCE</scope>
    <source>
        <strain evidence="7">ChiSxjej2B14-6234</strain>
    </source>
</reference>
<dbReference type="InterPro" id="IPR036388">
    <property type="entry name" value="WH-like_DNA-bd_sf"/>
</dbReference>
<dbReference type="NCBIfam" id="TIGR02937">
    <property type="entry name" value="sigma70-ECF"/>
    <property type="match status" value="1"/>
</dbReference>
<dbReference type="InterPro" id="IPR013249">
    <property type="entry name" value="RNA_pol_sigma70_r4_t2"/>
</dbReference>
<dbReference type="Gene3D" id="1.10.1740.10">
    <property type="match status" value="1"/>
</dbReference>
<dbReference type="PANTHER" id="PTHR43133:SF8">
    <property type="entry name" value="RNA POLYMERASE SIGMA FACTOR HI_1459-RELATED"/>
    <property type="match status" value="1"/>
</dbReference>
<keyword evidence="2" id="KW-0805">Transcription regulation</keyword>
<keyword evidence="3" id="KW-0731">Sigma factor</keyword>
<keyword evidence="5" id="KW-0804">Transcription</keyword>
<dbReference type="SUPFAM" id="SSF88659">
    <property type="entry name" value="Sigma3 and sigma4 domains of RNA polymerase sigma factors"/>
    <property type="match status" value="1"/>
</dbReference>
<dbReference type="Pfam" id="PF08281">
    <property type="entry name" value="Sigma70_r4_2"/>
    <property type="match status" value="1"/>
</dbReference>
<evidence type="ECO:0000256" key="4">
    <source>
        <dbReference type="ARBA" id="ARBA00023125"/>
    </source>
</evidence>
<dbReference type="Gene3D" id="1.10.10.10">
    <property type="entry name" value="Winged helix-like DNA-binding domain superfamily/Winged helix DNA-binding domain"/>
    <property type="match status" value="1"/>
</dbReference>
<dbReference type="InterPro" id="IPR007627">
    <property type="entry name" value="RNA_pol_sigma70_r2"/>
</dbReference>
<evidence type="ECO:0000256" key="3">
    <source>
        <dbReference type="ARBA" id="ARBA00023082"/>
    </source>
</evidence>
<evidence type="ECO:0000256" key="1">
    <source>
        <dbReference type="ARBA" id="ARBA00010641"/>
    </source>
</evidence>
<dbReference type="InterPro" id="IPR014284">
    <property type="entry name" value="RNA_pol_sigma-70_dom"/>
</dbReference>
<evidence type="ECO:0000256" key="5">
    <source>
        <dbReference type="ARBA" id="ARBA00023163"/>
    </source>
</evidence>
<dbReference type="InterPro" id="IPR013324">
    <property type="entry name" value="RNA_pol_sigma_r3/r4-like"/>
</dbReference>
<comment type="caution">
    <text evidence="7">The sequence shown here is derived from an EMBL/GenBank/DDBJ whole genome shotgun (WGS) entry which is preliminary data.</text>
</comment>
<comment type="similarity">
    <text evidence="1">Belongs to the sigma-70 factor family. ECF subfamily.</text>
</comment>
<organism evidence="7 8">
    <name type="scientific">Candidatus Onthenecus intestinigallinarum</name>
    <dbReference type="NCBI Taxonomy" id="2840875"/>
    <lineage>
        <taxon>Bacteria</taxon>
        <taxon>Bacillati</taxon>
        <taxon>Bacillota</taxon>
        <taxon>Clostridia</taxon>
        <taxon>Eubacteriales</taxon>
        <taxon>Candidatus Onthenecus</taxon>
    </lineage>
</organism>
<evidence type="ECO:0000256" key="2">
    <source>
        <dbReference type="ARBA" id="ARBA00023015"/>
    </source>
</evidence>
<dbReference type="Pfam" id="PF04542">
    <property type="entry name" value="Sigma70_r2"/>
    <property type="match status" value="1"/>
</dbReference>
<keyword evidence="4" id="KW-0238">DNA-binding</keyword>
<name>A0A9D1CRV0_9FIRM</name>
<evidence type="ECO:0000313" key="7">
    <source>
        <dbReference type="EMBL" id="HIQ71899.1"/>
    </source>
</evidence>
<dbReference type="SUPFAM" id="SSF88946">
    <property type="entry name" value="Sigma2 domain of RNA polymerase sigma factors"/>
    <property type="match status" value="1"/>
</dbReference>
<dbReference type="EMBL" id="DVFJ01000021">
    <property type="protein sequence ID" value="HIQ71899.1"/>
    <property type="molecule type" value="Genomic_DNA"/>
</dbReference>
<accession>A0A9D1CRV0</accession>